<reference evidence="6 7" key="1">
    <citation type="submission" date="2014-02" db="EMBL/GenBank/DDBJ databases">
        <title>The small core and large imbalanced accessory genome model reveals a collaborative survival strategy of Sorangium cellulosum strains in nature.</title>
        <authorList>
            <person name="Han K."/>
            <person name="Peng R."/>
            <person name="Blom J."/>
            <person name="Li Y.-Z."/>
        </authorList>
    </citation>
    <scope>NUCLEOTIDE SEQUENCE [LARGE SCALE GENOMIC DNA]</scope>
    <source>
        <strain evidence="6 7">So0007-03</strain>
    </source>
</reference>
<name>A0A150TRA8_SORCE</name>
<proteinExistence type="predicted"/>
<comment type="caution">
    <text evidence="6">The sequence shown here is derived from an EMBL/GenBank/DDBJ whole genome shotgun (WGS) entry which is preliminary data.</text>
</comment>
<dbReference type="Pfam" id="PF25023">
    <property type="entry name" value="TEN_YD-shell"/>
    <property type="match status" value="1"/>
</dbReference>
<dbReference type="InterPro" id="IPR045351">
    <property type="entry name" value="DUF6531"/>
</dbReference>
<dbReference type="InterPro" id="IPR050708">
    <property type="entry name" value="T6SS_VgrG/RHS"/>
</dbReference>
<dbReference type="Pfam" id="PF20148">
    <property type="entry name" value="DUF6531"/>
    <property type="match status" value="1"/>
</dbReference>
<sequence>MAHNFHDINGWLIVGLEMHQGFHIFPPAPMKFLKLVLLHPFTLGDKQKPTVLFNGVPSVAHQHEPKFLWPHLGIIPDPLDALTPLHILFGSHKCWLPRGAVEICGEKATCCVIGGPVSLNADCWDIGRWPTSLVLNPGTVQTTPTFGDFAMGAVTLAIDLVLDLLFEGAAKIAGGLLLKFGGKVLKPLFKKGKDLVGKGLRAATKQMGKAGKALGKGARALKGKAASALKNAKCRVGLEPVDLTSGRVLDSEVDLSLPGVIPLVWERHYSSASALERTSMGRGGWTHRLEQWIEQDEGGTTLRDEEGRDIYFPALRAGEHTFQRPDRLTLRALNDGRYSVYSHETRLTRLFAPDAPGERAVLRAIQDAWGNSITLEYTGSRLHRVVDTAGREVRVKSTHGGRIARLEVWVDGRLEQWVDYSYTKMGELARAADALGHDQRYEYDEEHRLIKKTLKNGVSFYYEYDPDTGWCRRSWGDGGLHRGEIKVDLEQRITWLIGNDEPRVLHWNEDGLVVREEAPDGTVLAAREYDRDQYLVSEAAGGVARTRYEYDEQGNKIRQVDPAGNTTEWTYEDDLPLLRVKADGSSTHYTHDALGALVAVTEGSGQRYALEYDDLGRLRAVRSDGLTLSTFEMDARHNLVEESDARGARTRYRYDPLGRPVARIDALGRGTHVFYDLLGRTVMAQRPDGTTSRAEYDPLGNPVRTINALGEVTEMAYGGTGVPTRLRNPDGSGWEFHYTPGEKLRSITNPRGEAYEYTYDAAGHIATEKTFDGRVLEYQYSPAGHLARVDYPDGSFRAFTRDVLGNVVREDSTDGPIMYRRDRMGRMLGAVLQQDGREVRTSFERDREGRVVAEAQDGRRIEYDHDAQGRRTRRVMPDGTTTRYAWDALDNLVGVEHAGRTIAIDRDVLGRERRRGDREGRFSIHCEYDAMDRLIGQQVTTPSPSVGPHVAVQRVWQYDALGRTRTIDDRLWGTTRYQYDSISQLIEAQRGSTIDVFDYDIACALSGMRAHAGAPAPEETGDAWEIAPGDRLVRTEKAAYAYDRRGRRVRRSSRGANGEPDAVTEYTWDCRDRLREVKLTSGTKLLFTYDAFGRRMRKEVVGATAEGLAEPRITEFLWDGDALAADIDDVRGARCFVHEPETLEPLLQSEGQEVFSYVNDHLGTPRELVDSRGRIAWSARHTAWGALEAVYRDPSRAAEASRHVSSPFRLLGQYADEETGLCYTRFRYFDAEVGRWCTPDPLGIDGGEDLYAFDGNPANDVDPLGLACPSRPPFFTNKSHHHIQARHVSKTNFPNKTKWKGGKYEKPANKTLRNPDRVTPQDGGRIVYEKDFGRTTGYEFNPATGKHDLPVSKVRVVVEPNGEIVTAFPQRDWK</sequence>
<gene>
    <name evidence="6" type="ORF">BE21_31620</name>
</gene>
<dbReference type="NCBIfam" id="TIGR03696">
    <property type="entry name" value="Rhs_assc_core"/>
    <property type="match status" value="1"/>
</dbReference>
<feature type="compositionally biased region" description="Basic and acidic residues" evidence="2">
    <location>
        <begin position="1302"/>
        <end position="1316"/>
    </location>
</feature>
<protein>
    <submittedName>
        <fullName evidence="6">Uncharacterized protein</fullName>
    </submittedName>
</protein>
<dbReference type="Gene3D" id="2.180.10.10">
    <property type="entry name" value="RHS repeat-associated core"/>
    <property type="match status" value="3"/>
</dbReference>
<dbReference type="NCBIfam" id="TIGR01643">
    <property type="entry name" value="YD_repeat_2x"/>
    <property type="match status" value="7"/>
</dbReference>
<evidence type="ECO:0000259" key="3">
    <source>
        <dbReference type="Pfam" id="PF03527"/>
    </source>
</evidence>
<evidence type="ECO:0000259" key="5">
    <source>
        <dbReference type="Pfam" id="PF25023"/>
    </source>
</evidence>
<feature type="domain" description="Teneurin-like YD-shell" evidence="5">
    <location>
        <begin position="654"/>
        <end position="1100"/>
    </location>
</feature>
<dbReference type="InterPro" id="IPR056823">
    <property type="entry name" value="TEN-like_YD-shell"/>
</dbReference>
<dbReference type="InterPro" id="IPR031325">
    <property type="entry name" value="RHS_repeat"/>
</dbReference>
<dbReference type="PANTHER" id="PTHR32305:SF15">
    <property type="entry name" value="PROTEIN RHSA-RELATED"/>
    <property type="match status" value="1"/>
</dbReference>
<evidence type="ECO:0000256" key="2">
    <source>
        <dbReference type="SAM" id="MobiDB-lite"/>
    </source>
</evidence>
<dbReference type="Pfam" id="PF03527">
    <property type="entry name" value="RHS"/>
    <property type="match status" value="1"/>
</dbReference>
<evidence type="ECO:0000313" key="7">
    <source>
        <dbReference type="Proteomes" id="UP000075502"/>
    </source>
</evidence>
<dbReference type="Pfam" id="PF05593">
    <property type="entry name" value="RHS_repeat"/>
    <property type="match status" value="1"/>
</dbReference>
<dbReference type="Gene3D" id="3.90.930.1">
    <property type="match status" value="1"/>
</dbReference>
<dbReference type="InterPro" id="IPR001826">
    <property type="entry name" value="RHS"/>
</dbReference>
<dbReference type="EMBL" id="JEME01001491">
    <property type="protein sequence ID" value="KYG06998.1"/>
    <property type="molecule type" value="Genomic_DNA"/>
</dbReference>
<evidence type="ECO:0000313" key="6">
    <source>
        <dbReference type="EMBL" id="KYG06998.1"/>
    </source>
</evidence>
<evidence type="ECO:0000259" key="4">
    <source>
        <dbReference type="Pfam" id="PF20148"/>
    </source>
</evidence>
<organism evidence="6 7">
    <name type="scientific">Sorangium cellulosum</name>
    <name type="common">Polyangium cellulosum</name>
    <dbReference type="NCBI Taxonomy" id="56"/>
    <lineage>
        <taxon>Bacteria</taxon>
        <taxon>Pseudomonadati</taxon>
        <taxon>Myxococcota</taxon>
        <taxon>Polyangia</taxon>
        <taxon>Polyangiales</taxon>
        <taxon>Polyangiaceae</taxon>
        <taxon>Sorangium</taxon>
    </lineage>
</organism>
<accession>A0A150TRA8</accession>
<feature type="domain" description="DUF6531" evidence="4">
    <location>
        <begin position="239"/>
        <end position="312"/>
    </location>
</feature>
<feature type="region of interest" description="Disordered" evidence="2">
    <location>
        <begin position="1294"/>
        <end position="1323"/>
    </location>
</feature>
<evidence type="ECO:0000256" key="1">
    <source>
        <dbReference type="ARBA" id="ARBA00022737"/>
    </source>
</evidence>
<dbReference type="InterPro" id="IPR006530">
    <property type="entry name" value="YD"/>
</dbReference>
<dbReference type="Proteomes" id="UP000075502">
    <property type="component" value="Unassembled WGS sequence"/>
</dbReference>
<keyword evidence="1" id="KW-0677">Repeat</keyword>
<dbReference type="PANTHER" id="PTHR32305">
    <property type="match status" value="1"/>
</dbReference>
<feature type="domain" description="RHS protein conserved region" evidence="3">
    <location>
        <begin position="1157"/>
        <end position="1187"/>
    </location>
</feature>
<dbReference type="InterPro" id="IPR022385">
    <property type="entry name" value="Rhs_assc_core"/>
</dbReference>